<gene>
    <name evidence="6" type="primary">ypdB_1</name>
    <name evidence="6" type="ORF">BGLFYP119_01338</name>
</gene>
<feature type="modified residue" description="4-aspartylphosphate" evidence="3">
    <location>
        <position position="52"/>
    </location>
</feature>
<protein>
    <recommendedName>
        <fullName evidence="1">Stage 0 sporulation protein A homolog</fullName>
    </recommendedName>
</protein>
<accession>A0A6N2SWM3</accession>
<organism evidence="6">
    <name type="scientific">Blautia glucerasea</name>
    <dbReference type="NCBI Taxonomy" id="536633"/>
    <lineage>
        <taxon>Bacteria</taxon>
        <taxon>Bacillati</taxon>
        <taxon>Bacillota</taxon>
        <taxon>Clostridia</taxon>
        <taxon>Lachnospirales</taxon>
        <taxon>Lachnospiraceae</taxon>
        <taxon>Blautia</taxon>
    </lineage>
</organism>
<dbReference type="InterPro" id="IPR011006">
    <property type="entry name" value="CheY-like_superfamily"/>
</dbReference>
<reference evidence="6" key="1">
    <citation type="submission" date="2019-11" db="EMBL/GenBank/DDBJ databases">
        <authorList>
            <person name="Feng L."/>
        </authorList>
    </citation>
    <scope>NUCLEOTIDE SEQUENCE</scope>
    <source>
        <strain evidence="6">BgluceraseaLFYP119</strain>
    </source>
</reference>
<dbReference type="SMART" id="SM00850">
    <property type="entry name" value="LytTR"/>
    <property type="match status" value="1"/>
</dbReference>
<dbReference type="PROSITE" id="PS50110">
    <property type="entry name" value="RESPONSE_REGULATORY"/>
    <property type="match status" value="1"/>
</dbReference>
<dbReference type="SMART" id="SM00448">
    <property type="entry name" value="REC"/>
    <property type="match status" value="1"/>
</dbReference>
<evidence type="ECO:0000256" key="2">
    <source>
        <dbReference type="ARBA" id="ARBA00024867"/>
    </source>
</evidence>
<evidence type="ECO:0000259" key="5">
    <source>
        <dbReference type="PROSITE" id="PS50930"/>
    </source>
</evidence>
<dbReference type="AlphaFoldDB" id="A0A6N2SWM3"/>
<sequence>MYRIAVCDDEKIVREEVGKLIQEWNSEAEIRTFSCGEDLLEDYQSYDAVFLDIDMQGMNGIEAGKAIRRVDRDVKIVYLTAYRDYVAGAFGVHAFQYLLKPVNKKEIINVLEEIFRYRKKPDEKIILDFHTVDGIACLPVESIYFFEYENRRIRIVTQKEEYYMVERIGNVAKRMKDFGFSMPHQSFSINMLHVKNVKGQHIYLDNGMEIPLSQKKQKIWKQELTAWLSARLEKSLGGEK</sequence>
<dbReference type="GO" id="GO:0003677">
    <property type="term" value="F:DNA binding"/>
    <property type="evidence" value="ECO:0007669"/>
    <property type="project" value="InterPro"/>
</dbReference>
<name>A0A6N2SWM3_9FIRM</name>
<evidence type="ECO:0000256" key="1">
    <source>
        <dbReference type="ARBA" id="ARBA00018672"/>
    </source>
</evidence>
<dbReference type="InterPro" id="IPR007492">
    <property type="entry name" value="LytTR_DNA-bd_dom"/>
</dbReference>
<dbReference type="Gene3D" id="2.40.50.1020">
    <property type="entry name" value="LytTr DNA-binding domain"/>
    <property type="match status" value="1"/>
</dbReference>
<dbReference type="RefSeq" id="WP_156353667.1">
    <property type="nucleotide sequence ID" value="NZ_CACRST010000011.1"/>
</dbReference>
<feature type="domain" description="Response regulatory" evidence="4">
    <location>
        <begin position="3"/>
        <end position="115"/>
    </location>
</feature>
<feature type="domain" description="HTH LytTR-type" evidence="5">
    <location>
        <begin position="138"/>
        <end position="226"/>
    </location>
</feature>
<proteinExistence type="predicted"/>
<evidence type="ECO:0000259" key="4">
    <source>
        <dbReference type="PROSITE" id="PS50110"/>
    </source>
</evidence>
<keyword evidence="3" id="KW-0597">Phosphoprotein</keyword>
<evidence type="ECO:0000313" key="6">
    <source>
        <dbReference type="EMBL" id="VYS97933.1"/>
    </source>
</evidence>
<comment type="function">
    <text evidence="2">May play the central regulatory role in sporulation. It may be an element of the effector pathway responsible for the activation of sporulation genes in response to nutritional stress. Spo0A may act in concert with spo0H (a sigma factor) to control the expression of some genes that are critical to the sporulation process.</text>
</comment>
<dbReference type="Pfam" id="PF04397">
    <property type="entry name" value="LytTR"/>
    <property type="match status" value="1"/>
</dbReference>
<dbReference type="Pfam" id="PF00072">
    <property type="entry name" value="Response_reg"/>
    <property type="match status" value="1"/>
</dbReference>
<dbReference type="GO" id="GO:0000156">
    <property type="term" value="F:phosphorelay response regulator activity"/>
    <property type="evidence" value="ECO:0007669"/>
    <property type="project" value="InterPro"/>
</dbReference>
<dbReference type="PANTHER" id="PTHR37299:SF1">
    <property type="entry name" value="STAGE 0 SPORULATION PROTEIN A HOMOLOG"/>
    <property type="match status" value="1"/>
</dbReference>
<dbReference type="Gene3D" id="3.40.50.2300">
    <property type="match status" value="1"/>
</dbReference>
<dbReference type="PROSITE" id="PS50930">
    <property type="entry name" value="HTH_LYTTR"/>
    <property type="match status" value="1"/>
</dbReference>
<dbReference type="EMBL" id="CACRST010000011">
    <property type="protein sequence ID" value="VYS97933.1"/>
    <property type="molecule type" value="Genomic_DNA"/>
</dbReference>
<dbReference type="PANTHER" id="PTHR37299">
    <property type="entry name" value="TRANSCRIPTIONAL REGULATOR-RELATED"/>
    <property type="match status" value="1"/>
</dbReference>
<dbReference type="InterPro" id="IPR001789">
    <property type="entry name" value="Sig_transdc_resp-reg_receiver"/>
</dbReference>
<dbReference type="InterPro" id="IPR046947">
    <property type="entry name" value="LytR-like"/>
</dbReference>
<dbReference type="SUPFAM" id="SSF52172">
    <property type="entry name" value="CheY-like"/>
    <property type="match status" value="1"/>
</dbReference>
<evidence type="ECO:0000256" key="3">
    <source>
        <dbReference type="PROSITE-ProRule" id="PRU00169"/>
    </source>
</evidence>